<reference evidence="3 4" key="1">
    <citation type="submission" date="2024-07" db="EMBL/GenBank/DDBJ databases">
        <authorList>
            <person name="Hebao G."/>
        </authorList>
    </citation>
    <scope>NUCLEOTIDE SEQUENCE [LARGE SCALE GENOMIC DNA]</scope>
    <source>
        <strain evidence="3 4">ACCC 02193</strain>
    </source>
</reference>
<evidence type="ECO:0000313" key="4">
    <source>
        <dbReference type="Proteomes" id="UP001565243"/>
    </source>
</evidence>
<dbReference type="EMBL" id="JBGFFX010000003">
    <property type="protein sequence ID" value="MEY8770281.1"/>
    <property type="molecule type" value="Genomic_DNA"/>
</dbReference>
<evidence type="ECO:0000259" key="2">
    <source>
        <dbReference type="Pfam" id="PF16452"/>
    </source>
</evidence>
<dbReference type="RefSeq" id="WP_301253134.1">
    <property type="nucleotide sequence ID" value="NZ_JBGFFX010000003.1"/>
</dbReference>
<name>A0ABV4E612_9GAMM</name>
<dbReference type="Proteomes" id="UP001565243">
    <property type="component" value="Unassembled WGS sequence"/>
</dbReference>
<proteinExistence type="predicted"/>
<dbReference type="Pfam" id="PF07022">
    <property type="entry name" value="Phage_CI_repr"/>
    <property type="match status" value="1"/>
</dbReference>
<evidence type="ECO:0000313" key="3">
    <source>
        <dbReference type="EMBL" id="MEY8770281.1"/>
    </source>
</evidence>
<dbReference type="InterPro" id="IPR032499">
    <property type="entry name" value="Phage_CI_C"/>
</dbReference>
<evidence type="ECO:0000259" key="1">
    <source>
        <dbReference type="Pfam" id="PF07022"/>
    </source>
</evidence>
<dbReference type="Pfam" id="PF16452">
    <property type="entry name" value="Phage_CI_C"/>
    <property type="match status" value="1"/>
</dbReference>
<comment type="caution">
    <text evidence="3">The sequence shown here is derived from an EMBL/GenBank/DDBJ whole genome shotgun (WGS) entry which is preliminary data.</text>
</comment>
<keyword evidence="4" id="KW-1185">Reference proteome</keyword>
<accession>A0ABV4E612</accession>
<feature type="domain" description="Bacteriophage CI repressor N-terminal" evidence="1">
    <location>
        <begin position="15"/>
        <end position="77"/>
    </location>
</feature>
<dbReference type="InterPro" id="IPR010982">
    <property type="entry name" value="Lambda_DNA-bd_dom_sf"/>
</dbReference>
<protein>
    <submittedName>
        <fullName evidence="3">Phage repressor protein CI</fullName>
    </submittedName>
</protein>
<organism evidence="3 4">
    <name type="scientific">Erwinia aeris</name>
    <dbReference type="NCBI Taxonomy" id="3239803"/>
    <lineage>
        <taxon>Bacteria</taxon>
        <taxon>Pseudomonadati</taxon>
        <taxon>Pseudomonadota</taxon>
        <taxon>Gammaproteobacteria</taxon>
        <taxon>Enterobacterales</taxon>
        <taxon>Erwiniaceae</taxon>
        <taxon>Erwinia</taxon>
    </lineage>
</organism>
<gene>
    <name evidence="3" type="ORF">AB6T85_07560</name>
</gene>
<dbReference type="Gene3D" id="2.10.109.10">
    <property type="entry name" value="Umud Fragment, subunit A"/>
    <property type="match status" value="1"/>
</dbReference>
<dbReference type="InterPro" id="IPR010744">
    <property type="entry name" value="Phage_CI_N"/>
</dbReference>
<dbReference type="Gene3D" id="1.10.260.40">
    <property type="entry name" value="lambda repressor-like DNA-binding domains"/>
    <property type="match status" value="1"/>
</dbReference>
<sequence length="196" mass="21743">MSKFPFDKIDHSSVVLDRVTEAYGFSQKMQLADHLDMAASSLSARFKRGIFPADIVVRCVAETGASLEWLSTGSGKKFDGDEPDTLKFSRQKLVDGQLYDSGYVTFDKTLFREGIPSPALPMLLQTDKAQYVVDCKTSEVYDGEWLINVEGKISIRRLIRIPVKKVRVSGVAGGLSFDCALDEIEIIGRIVLTIID</sequence>
<feature type="domain" description="Bacteriophage CI repressor C-terminal" evidence="2">
    <location>
        <begin position="89"/>
        <end position="191"/>
    </location>
</feature>